<sequence length="653" mass="69692">MLGAVGSAHAAVYPASSSSGGPGVSGCTGSANCTNESWGVDLNDNTGFIWSVAGGAGGDADLYVKVAVLSQTRAMSLWLNGTQIAVVTSNATESPRPTGKELGPFPVTLQAGNNTVELRDTQGTAEFDVHSLRVEPTIAGDDELEIGLWRLMSRADRGTLSRDAITGQLVGADYSGDDHQHWRLVGVGASKYQFFHEETGQCLVASSGTTALGGCSGSAAEWTVETLRARTVERPALHRLRSNANSCAIPSGGAQPTLGTCDDSARWYLEPVGFGERLASVEFDFHGLLLVKPNTNVPGVTQGSLSTSVVDAVQVAFEERLAYWMDLITDGRVAWYGSSVVSNDPITSLSGSGNENYLPAAVHLQQDVQSFVPRGEYDTVQVFFTPGDSKPGGWGWGPGSNYESNYTMWTTVNGKNTVASEWLSTVNSEPVEVFIHEPMHGLDGFYEELGVPLPEGVLHGSEANRYVKSKTPGRSYLHWYRDYWLGTVIASDDTYRGFGPRAFAQITPRDYALSPAVDEYKIVQHTSGKCFVPQGGAMKPADDTPLVLSSNCSTLASSFRVLASGVLKHLPSGLCIHPNQGTAYNGVGLILNPYCGPEVRLSFDVTSGGSLQNSETGRCVHPEGGSATPAEGTNLIFHDGCDEERLRFNLVLQ</sequence>
<dbReference type="Gene3D" id="2.60.120.260">
    <property type="entry name" value="Galactose-binding domain-like"/>
    <property type="match status" value="1"/>
</dbReference>
<name>S4XN21_SORCE</name>
<gene>
    <name evidence="1" type="ORF">SCE1572_05215</name>
</gene>
<protein>
    <recommendedName>
        <fullName evidence="3">Ricin B lectin domain-containing protein</fullName>
    </recommendedName>
</protein>
<evidence type="ECO:0008006" key="3">
    <source>
        <dbReference type="Google" id="ProtNLM"/>
    </source>
</evidence>
<dbReference type="EMBL" id="CP003969">
    <property type="protein sequence ID" value="AGP33944.1"/>
    <property type="molecule type" value="Genomic_DNA"/>
</dbReference>
<dbReference type="InterPro" id="IPR035992">
    <property type="entry name" value="Ricin_B-like_lectins"/>
</dbReference>
<evidence type="ECO:0000313" key="2">
    <source>
        <dbReference type="Proteomes" id="UP000014803"/>
    </source>
</evidence>
<dbReference type="CDD" id="cd00161">
    <property type="entry name" value="beta-trefoil_Ricin-like"/>
    <property type="match status" value="1"/>
</dbReference>
<dbReference type="SUPFAM" id="SSF50370">
    <property type="entry name" value="Ricin B-like lectins"/>
    <property type="match status" value="2"/>
</dbReference>
<accession>S4XN21</accession>
<organism evidence="1 2">
    <name type="scientific">Sorangium cellulosum So0157-2</name>
    <dbReference type="NCBI Taxonomy" id="1254432"/>
    <lineage>
        <taxon>Bacteria</taxon>
        <taxon>Pseudomonadati</taxon>
        <taxon>Myxococcota</taxon>
        <taxon>Polyangia</taxon>
        <taxon>Polyangiales</taxon>
        <taxon>Polyangiaceae</taxon>
        <taxon>Sorangium</taxon>
    </lineage>
</organism>
<proteinExistence type="predicted"/>
<dbReference type="PATRIC" id="fig|1254432.3.peg.1164"/>
<evidence type="ECO:0000313" key="1">
    <source>
        <dbReference type="EMBL" id="AGP33944.1"/>
    </source>
</evidence>
<dbReference type="eggNOG" id="ENOG503447C">
    <property type="taxonomic scope" value="Bacteria"/>
</dbReference>
<dbReference type="Proteomes" id="UP000014803">
    <property type="component" value="Chromosome"/>
</dbReference>
<dbReference type="AlphaFoldDB" id="S4XN21"/>
<dbReference type="CDD" id="cd23417">
    <property type="entry name" value="beta-trefoil_Ricin_MytiLec-like"/>
    <property type="match status" value="1"/>
</dbReference>
<dbReference type="Gene3D" id="2.80.10.50">
    <property type="match status" value="2"/>
</dbReference>
<dbReference type="STRING" id="1254432.SCE1572_05215"/>
<reference evidence="1 2" key="1">
    <citation type="journal article" date="2013" name="Sci. Rep.">
        <title>Extraordinary expansion of a Sorangium cellulosum genome from an alkaline milieu.</title>
        <authorList>
            <person name="Han K."/>
            <person name="Li Z.F."/>
            <person name="Peng R."/>
            <person name="Zhu L.P."/>
            <person name="Zhou T."/>
            <person name="Wang L.G."/>
            <person name="Li S.G."/>
            <person name="Zhang X.B."/>
            <person name="Hu W."/>
            <person name="Wu Z.H."/>
            <person name="Qin N."/>
            <person name="Li Y.Z."/>
        </authorList>
    </citation>
    <scope>NUCLEOTIDE SEQUENCE [LARGE SCALE GENOMIC DNA]</scope>
    <source>
        <strain evidence="1 2">So0157-2</strain>
    </source>
</reference>
<dbReference type="KEGG" id="scu:SCE1572_05215"/>
<dbReference type="HOGENOM" id="CLU_419719_0_0_7"/>